<dbReference type="PANTHER" id="PTHR11733:SF167">
    <property type="entry name" value="FI17812P1-RELATED"/>
    <property type="match status" value="1"/>
</dbReference>
<evidence type="ECO:0000256" key="2">
    <source>
        <dbReference type="ARBA" id="ARBA00007357"/>
    </source>
</evidence>
<dbReference type="CDD" id="cd08662">
    <property type="entry name" value="M13"/>
    <property type="match status" value="1"/>
</dbReference>
<evidence type="ECO:0000313" key="11">
    <source>
        <dbReference type="Proteomes" id="UP000008392"/>
    </source>
</evidence>
<dbReference type="Gene3D" id="1.10.1380.10">
    <property type="entry name" value="Neutral endopeptidase , domain2"/>
    <property type="match status" value="1"/>
</dbReference>
<dbReference type="Pfam" id="PF01431">
    <property type="entry name" value="Peptidase_M13"/>
    <property type="match status" value="1"/>
</dbReference>
<dbReference type="PANTHER" id="PTHR11733">
    <property type="entry name" value="ZINC METALLOPROTEASE FAMILY M13 NEPRILYSIN-RELATED"/>
    <property type="match status" value="1"/>
</dbReference>
<reference evidence="10 11" key="5">
    <citation type="journal article" date="2011" name="ISME J.">
        <title>Dual transcriptional profiling of a bacterial/fungal confrontation: Collimonas fungivorans versus Aspergillus niger.</title>
        <authorList>
            <person name="Mela F."/>
            <person name="Fritsche K."/>
            <person name="de Boer W."/>
            <person name="van Veen J.A."/>
            <person name="de Graaff L.H."/>
            <person name="van den Berg M."/>
            <person name="Leveau J.H."/>
        </authorList>
    </citation>
    <scope>NUCLEOTIDE SEQUENCE [LARGE SCALE GENOMIC DNA]</scope>
    <source>
        <strain evidence="10 11">Ter331</strain>
    </source>
</reference>
<feature type="domain" description="Peptidase M13 C-terminal" evidence="8">
    <location>
        <begin position="512"/>
        <end position="713"/>
    </location>
</feature>
<dbReference type="STRING" id="1005048.CFU_3655"/>
<evidence type="ECO:0000259" key="9">
    <source>
        <dbReference type="Pfam" id="PF05649"/>
    </source>
</evidence>
<reference evidence="10 11" key="3">
    <citation type="journal article" date="2008" name="FEMS Microbiol. Ecol.">
        <title>Identification and characterization of genes underlying chitinolysis in Collimonas fungivorans Ter331.</title>
        <authorList>
            <person name="Fritsche K."/>
            <person name="de Boer W."/>
            <person name="Gerards S."/>
            <person name="van den Berg M."/>
            <person name="van Veen J.A."/>
            <person name="Leveau J.H."/>
        </authorList>
    </citation>
    <scope>NUCLEOTIDE SEQUENCE [LARGE SCALE GENOMIC DNA]</scope>
    <source>
        <strain evidence="10 11">Ter331</strain>
    </source>
</reference>
<dbReference type="InterPro" id="IPR024079">
    <property type="entry name" value="MetalloPept_cat_dom_sf"/>
</dbReference>
<keyword evidence="3" id="KW-0645">Protease</keyword>
<organism evidence="10 11">
    <name type="scientific">Collimonas fungivorans (strain Ter331)</name>
    <dbReference type="NCBI Taxonomy" id="1005048"/>
    <lineage>
        <taxon>Bacteria</taxon>
        <taxon>Pseudomonadati</taxon>
        <taxon>Pseudomonadota</taxon>
        <taxon>Betaproteobacteria</taxon>
        <taxon>Burkholderiales</taxon>
        <taxon>Oxalobacteraceae</taxon>
        <taxon>Collimonas</taxon>
    </lineage>
</organism>
<sequence>MTRFLECLTRLFFPMTSHKDYLLVKRSLICAAVLTLVAGYTSSTASFAQTPRTVAAAIVAPASPLASGIDMQNADLAVRPQDDFYSYVNGSWLKKTEIPADKSSWGAFYELRENSLNQLHTIVDAVSAEKNIAPGSNQQKIADLYASYMDEPALETLGAKPLDAEFAKVDALKDKKQIPALIAHLNSIGVNAPYDIGIHQDAKDSSKVIADLGQSGLGLPDRDYYLKADDAKLKDTLAKYRAHIETMLALSGDKAAKKNAASIVALETALAKVQWTKVENRDPVKTYNRVELAQLHALAPHYEWDGYLSGAGLKDKVTYLVVSQPSYIKGFDKILEKTPLPVWKAYFKWHVLSSFASDLSKQYVDQNFAFKGTVLRGVPENEPRWKRGINVVEASVGEGLGQLYVQQFFPPENKARMEKLVANLIAAYNHSIDGLDWMGADTKKQAQKKLSTLMLKIGYPDKWRDYSALSIKRDDLVGNVIRAREFEFKRNIDKLGKPVDRTEWGMTPQTVNAYYNPEFNEIVFPAAILQPPFFNANADDAVNYGGIGAVIGHEISHGFDDQGSQYDEIGNLRDWWTKEDHEKFAVKTKALVAQYGAYSPVPGYKVNGELTLGENIADNSGLTIAYKAYHLSLDGKTPPVIDGLTGDQRLYLGWAQVWRGKVRDAQAIVYVKTDPHSPPRFRGNGTLGNQPGFYSAFDVKPGDKMYLPPEQRVLMW</sequence>
<dbReference type="Gene3D" id="3.40.390.10">
    <property type="entry name" value="Collagenase (Catalytic Domain)"/>
    <property type="match status" value="1"/>
</dbReference>
<dbReference type="Proteomes" id="UP000008392">
    <property type="component" value="Chromosome"/>
</dbReference>
<evidence type="ECO:0000259" key="8">
    <source>
        <dbReference type="Pfam" id="PF01431"/>
    </source>
</evidence>
<evidence type="ECO:0000256" key="5">
    <source>
        <dbReference type="ARBA" id="ARBA00022801"/>
    </source>
</evidence>
<dbReference type="GO" id="GO:0046872">
    <property type="term" value="F:metal ion binding"/>
    <property type="evidence" value="ECO:0007669"/>
    <property type="project" value="UniProtKB-KW"/>
</dbReference>
<evidence type="ECO:0000256" key="7">
    <source>
        <dbReference type="ARBA" id="ARBA00023049"/>
    </source>
</evidence>
<gene>
    <name evidence="10" type="primary">pepO</name>
    <name evidence="10" type="ordered locus">CFU_3655</name>
</gene>
<reference evidence="10 11" key="2">
    <citation type="journal article" date="2006" name="J. Microbiol. Methods">
        <title>Genomic flank-sequencing of plasposon insertion sites for rapid identification of functional genes.</title>
        <authorList>
            <person name="Leveau J.H."/>
            <person name="Gerards S."/>
            <person name="Fritsche K."/>
            <person name="Zondag G."/>
            <person name="van Veen J.A."/>
        </authorList>
    </citation>
    <scope>NUCLEOTIDE SEQUENCE [LARGE SCALE GENOMIC DNA]</scope>
    <source>
        <strain evidence="10 11">Ter331</strain>
    </source>
</reference>
<dbReference type="GO" id="GO:0004222">
    <property type="term" value="F:metalloendopeptidase activity"/>
    <property type="evidence" value="ECO:0007669"/>
    <property type="project" value="InterPro"/>
</dbReference>
<keyword evidence="7" id="KW-0482">Metalloprotease</keyword>
<dbReference type="PRINTS" id="PR00786">
    <property type="entry name" value="NEPRILYSIN"/>
</dbReference>
<feature type="domain" description="Peptidase M13 N-terminal" evidence="9">
    <location>
        <begin position="80"/>
        <end position="460"/>
    </location>
</feature>
<keyword evidence="4" id="KW-0479">Metal-binding</keyword>
<dbReference type="GO" id="GO:0016485">
    <property type="term" value="P:protein processing"/>
    <property type="evidence" value="ECO:0007669"/>
    <property type="project" value="TreeGrafter"/>
</dbReference>
<dbReference type="AlphaFoldDB" id="G0AAV5"/>
<dbReference type="InterPro" id="IPR000718">
    <property type="entry name" value="Peptidase_M13"/>
</dbReference>
<keyword evidence="5 10" id="KW-0378">Hydrolase</keyword>
<keyword evidence="6" id="KW-0862">Zinc</keyword>
<dbReference type="GO" id="GO:0005886">
    <property type="term" value="C:plasma membrane"/>
    <property type="evidence" value="ECO:0007669"/>
    <property type="project" value="TreeGrafter"/>
</dbReference>
<dbReference type="EC" id="3.4.24.-" evidence="10"/>
<dbReference type="PROSITE" id="PS51885">
    <property type="entry name" value="NEPRILYSIN"/>
    <property type="match status" value="1"/>
</dbReference>
<accession>G0AAV5</accession>
<evidence type="ECO:0000256" key="6">
    <source>
        <dbReference type="ARBA" id="ARBA00022833"/>
    </source>
</evidence>
<dbReference type="KEGG" id="cfu:CFU_3655"/>
<reference evidence="10 11" key="1">
    <citation type="journal article" date="2004" name="Environ. Microbiol.">
        <title>Phylogeny-function analysis of (meta)genomic libraries: screening for expression of ribosomal RNA genes by large-insert library fluorescent in situ hybridization (LIL-FISH).</title>
        <authorList>
            <person name="Leveau J.H."/>
            <person name="Gerards S."/>
            <person name="de Boer W."/>
            <person name="van Veen J.A."/>
        </authorList>
    </citation>
    <scope>NUCLEOTIDE SEQUENCE [LARGE SCALE GENOMIC DNA]</scope>
    <source>
        <strain evidence="10 11">Ter331</strain>
    </source>
</reference>
<reference evidence="11" key="6">
    <citation type="submission" date="2011-05" db="EMBL/GenBank/DDBJ databases">
        <title>Complete sequence of Collimonas fungivorans Ter331.</title>
        <authorList>
            <person name="Leveau J.H."/>
        </authorList>
    </citation>
    <scope>NUCLEOTIDE SEQUENCE [LARGE SCALE GENOMIC DNA]</scope>
    <source>
        <strain evidence="11">Ter331</strain>
    </source>
</reference>
<evidence type="ECO:0000256" key="4">
    <source>
        <dbReference type="ARBA" id="ARBA00022723"/>
    </source>
</evidence>
<name>G0AAV5_COLFT</name>
<evidence type="ECO:0000256" key="3">
    <source>
        <dbReference type="ARBA" id="ARBA00022670"/>
    </source>
</evidence>
<dbReference type="InterPro" id="IPR042089">
    <property type="entry name" value="Peptidase_M13_dom_2"/>
</dbReference>
<protein>
    <submittedName>
        <fullName evidence="10">Peptidase M13</fullName>
        <ecNumber evidence="10">3.4.24.-</ecNumber>
    </submittedName>
</protein>
<proteinExistence type="inferred from homology"/>
<evidence type="ECO:0000313" key="10">
    <source>
        <dbReference type="EMBL" id="AEK63479.1"/>
    </source>
</evidence>
<comment type="similarity">
    <text evidence="2">Belongs to the peptidase M13 family.</text>
</comment>
<keyword evidence="11" id="KW-1185">Reference proteome</keyword>
<dbReference type="HOGENOM" id="CLU_006187_7_2_4"/>
<evidence type="ECO:0000256" key="1">
    <source>
        <dbReference type="ARBA" id="ARBA00001947"/>
    </source>
</evidence>
<dbReference type="SUPFAM" id="SSF55486">
    <property type="entry name" value="Metalloproteases ('zincins'), catalytic domain"/>
    <property type="match status" value="1"/>
</dbReference>
<dbReference type="InterPro" id="IPR008753">
    <property type="entry name" value="Peptidase_M13_N"/>
</dbReference>
<comment type="cofactor">
    <cofactor evidence="1">
        <name>Zn(2+)</name>
        <dbReference type="ChEBI" id="CHEBI:29105"/>
    </cofactor>
</comment>
<dbReference type="InterPro" id="IPR018497">
    <property type="entry name" value="Peptidase_M13_C"/>
</dbReference>
<dbReference type="Pfam" id="PF05649">
    <property type="entry name" value="Peptidase_M13_N"/>
    <property type="match status" value="1"/>
</dbReference>
<dbReference type="eggNOG" id="COG3590">
    <property type="taxonomic scope" value="Bacteria"/>
</dbReference>
<reference evidence="10 11" key="4">
    <citation type="journal article" date="2010" name="Environ. Microbiol.">
        <title>The bacterial genus Collimonas: mycophagy, weathering and other adaptive solutions to life in oligotrophic soil environments.</title>
        <authorList>
            <person name="Leveau J.H."/>
            <person name="Uroz S."/>
            <person name="de Boer W."/>
        </authorList>
    </citation>
    <scope>NUCLEOTIDE SEQUENCE [LARGE SCALE GENOMIC DNA]</scope>
    <source>
        <strain evidence="10 11">Ter331</strain>
    </source>
</reference>
<dbReference type="EMBL" id="CP002745">
    <property type="protein sequence ID" value="AEK63479.1"/>
    <property type="molecule type" value="Genomic_DNA"/>
</dbReference>